<protein>
    <recommendedName>
        <fullName evidence="3">Quercetin 2,3-dioxygenase C-terminal cupin domain-containing protein</fullName>
    </recommendedName>
</protein>
<reference evidence="1 2" key="1">
    <citation type="submission" date="2016-10" db="EMBL/GenBank/DDBJ databases">
        <authorList>
            <person name="de Groot N.N."/>
        </authorList>
    </citation>
    <scope>NUCLEOTIDE SEQUENCE [LARGE SCALE GENOMIC DNA]</scope>
    <source>
        <strain evidence="1 2">DSM 18684</strain>
    </source>
</reference>
<dbReference type="InterPro" id="IPR014710">
    <property type="entry name" value="RmlC-like_jellyroll"/>
</dbReference>
<dbReference type="EMBL" id="FOPP01000004">
    <property type="protein sequence ID" value="SFH01994.1"/>
    <property type="molecule type" value="Genomic_DNA"/>
</dbReference>
<keyword evidence="2" id="KW-1185">Reference proteome</keyword>
<dbReference type="Proteomes" id="UP000199666">
    <property type="component" value="Unassembled WGS sequence"/>
</dbReference>
<evidence type="ECO:0000313" key="2">
    <source>
        <dbReference type="Proteomes" id="UP000199666"/>
    </source>
</evidence>
<dbReference type="Gene3D" id="2.60.120.10">
    <property type="entry name" value="Jelly Rolls"/>
    <property type="match status" value="1"/>
</dbReference>
<proteinExistence type="predicted"/>
<organism evidence="1 2">
    <name type="scientific">Pedobacter insulae</name>
    <dbReference type="NCBI Taxonomy" id="414048"/>
    <lineage>
        <taxon>Bacteria</taxon>
        <taxon>Pseudomonadati</taxon>
        <taxon>Bacteroidota</taxon>
        <taxon>Sphingobacteriia</taxon>
        <taxon>Sphingobacteriales</taxon>
        <taxon>Sphingobacteriaceae</taxon>
        <taxon>Pedobacter</taxon>
    </lineage>
</organism>
<gene>
    <name evidence="1" type="ORF">SAMN04489864_104131</name>
</gene>
<dbReference type="STRING" id="414048.SAMN04489864_104131"/>
<evidence type="ECO:0008006" key="3">
    <source>
        <dbReference type="Google" id="ProtNLM"/>
    </source>
</evidence>
<sequence length="133" mass="14544">MEEKHNNATAQRPAGARPLDAAIIPIDIPKYISELKQEEAYNKNGKNAITVFKSDKITITLIALKEGEDFHPGQSEGEAIMSIQLINGHLSFESLGTVTKLTEGQLLTLHQELSFTALAISDSICLLTLFKGH</sequence>
<accession>A0A1I2WL84</accession>
<dbReference type="AlphaFoldDB" id="A0A1I2WL84"/>
<name>A0A1I2WL84_9SPHI</name>
<dbReference type="OrthoDB" id="8418771at2"/>
<evidence type="ECO:0000313" key="1">
    <source>
        <dbReference type="EMBL" id="SFH01994.1"/>
    </source>
</evidence>
<dbReference type="RefSeq" id="WP_090993089.1">
    <property type="nucleotide sequence ID" value="NZ_FOPP01000004.1"/>
</dbReference>